<proteinExistence type="predicted"/>
<accession>C0QSK0</accession>
<dbReference type="eggNOG" id="COG4206">
    <property type="taxonomic scope" value="Bacteria"/>
</dbReference>
<evidence type="ECO:0000313" key="8">
    <source>
        <dbReference type="EMBL" id="ACO03651.1"/>
    </source>
</evidence>
<comment type="subcellular location">
    <subcellularLocation>
        <location evidence="1">Cell outer membrane</location>
        <topology evidence="1">Multi-pass membrane protein</topology>
    </subcellularLocation>
</comment>
<name>C0QSK0_PERMH</name>
<keyword evidence="2" id="KW-0813">Transport</keyword>
<dbReference type="PANTHER" id="PTHR30069:SF29">
    <property type="entry name" value="HEMOGLOBIN AND HEMOGLOBIN-HAPTOGLOBIN-BINDING PROTEIN 1-RELATED"/>
    <property type="match status" value="1"/>
</dbReference>
<keyword evidence="5" id="KW-0732">Signal</keyword>
<keyword evidence="4" id="KW-0812">Transmembrane</keyword>
<dbReference type="PANTHER" id="PTHR30069">
    <property type="entry name" value="TONB-DEPENDENT OUTER MEMBRANE RECEPTOR"/>
    <property type="match status" value="1"/>
</dbReference>
<keyword evidence="6" id="KW-0472">Membrane</keyword>
<gene>
    <name evidence="8" type="ordered locus">PERMA_1884</name>
</gene>
<dbReference type="Gene3D" id="2.40.170.20">
    <property type="entry name" value="TonB-dependent receptor, beta-barrel domain"/>
    <property type="match status" value="1"/>
</dbReference>
<dbReference type="SUPFAM" id="SSF56935">
    <property type="entry name" value="Porins"/>
    <property type="match status" value="1"/>
</dbReference>
<dbReference type="GO" id="GO:0015344">
    <property type="term" value="F:siderophore uptake transmembrane transporter activity"/>
    <property type="evidence" value="ECO:0007669"/>
    <property type="project" value="TreeGrafter"/>
</dbReference>
<keyword evidence="7" id="KW-0998">Cell outer membrane</keyword>
<dbReference type="OrthoDB" id="8820at2"/>
<evidence type="ECO:0000313" key="9">
    <source>
        <dbReference type="Proteomes" id="UP000001366"/>
    </source>
</evidence>
<evidence type="ECO:0000256" key="3">
    <source>
        <dbReference type="ARBA" id="ARBA00022452"/>
    </source>
</evidence>
<organism evidence="8 9">
    <name type="scientific">Persephonella marina (strain DSM 14350 / EX-H1)</name>
    <dbReference type="NCBI Taxonomy" id="123214"/>
    <lineage>
        <taxon>Bacteria</taxon>
        <taxon>Pseudomonadati</taxon>
        <taxon>Aquificota</taxon>
        <taxon>Aquificia</taxon>
        <taxon>Aquificales</taxon>
        <taxon>Hydrogenothermaceae</taxon>
        <taxon>Persephonella</taxon>
    </lineage>
</organism>
<keyword evidence="3" id="KW-1134">Transmembrane beta strand</keyword>
<dbReference type="HOGENOM" id="CLU_029527_0_0_0"/>
<evidence type="ECO:0000256" key="4">
    <source>
        <dbReference type="ARBA" id="ARBA00022692"/>
    </source>
</evidence>
<dbReference type="EMBL" id="CP001230">
    <property type="protein sequence ID" value="ACO03651.1"/>
    <property type="molecule type" value="Genomic_DNA"/>
</dbReference>
<dbReference type="InterPro" id="IPR036942">
    <property type="entry name" value="Beta-barrel_TonB_sf"/>
</dbReference>
<dbReference type="InterPro" id="IPR039426">
    <property type="entry name" value="TonB-dep_rcpt-like"/>
</dbReference>
<dbReference type="GO" id="GO:0044718">
    <property type="term" value="P:siderophore transmembrane transport"/>
    <property type="evidence" value="ECO:0007669"/>
    <property type="project" value="TreeGrafter"/>
</dbReference>
<reference evidence="8 9" key="1">
    <citation type="journal article" date="2009" name="J. Bacteriol.">
        <title>Complete and draft genome sequences of six members of the Aquificales.</title>
        <authorList>
            <person name="Reysenbach A.L."/>
            <person name="Hamamura N."/>
            <person name="Podar M."/>
            <person name="Griffiths E."/>
            <person name="Ferreira S."/>
            <person name="Hochstein R."/>
            <person name="Heidelberg J."/>
            <person name="Johnson J."/>
            <person name="Mead D."/>
            <person name="Pohorille A."/>
            <person name="Sarmiento M."/>
            <person name="Schweighofer K."/>
            <person name="Seshadri R."/>
            <person name="Voytek M.A."/>
        </authorList>
    </citation>
    <scope>NUCLEOTIDE SEQUENCE [LARGE SCALE GENOMIC DNA]</scope>
    <source>
        <strain evidence="9">DSM 14350 / EX-H1</strain>
    </source>
</reference>
<dbReference type="PaxDb" id="123214-PERMA_1884"/>
<evidence type="ECO:0000256" key="1">
    <source>
        <dbReference type="ARBA" id="ARBA00004571"/>
    </source>
</evidence>
<evidence type="ECO:0000256" key="5">
    <source>
        <dbReference type="ARBA" id="ARBA00022729"/>
    </source>
</evidence>
<evidence type="ECO:0000256" key="7">
    <source>
        <dbReference type="ARBA" id="ARBA00023237"/>
    </source>
</evidence>
<dbReference type="Proteomes" id="UP000001366">
    <property type="component" value="Chromosome"/>
</dbReference>
<evidence type="ECO:0000256" key="2">
    <source>
        <dbReference type="ARBA" id="ARBA00022448"/>
    </source>
</evidence>
<sequence length="637" mass="74904">MQKFFMTLFSILTLSLLSYGEDLRSLLKKYEEEADLSNKTKKESLGHVIVFTRKDLEIMQAYTLGDILRSFPLTNFLLNRFGIKSMGLPGTAPSIPIIYRLYIDDHEVSSIHTSSPFLIYDDYPLDNIDHVEIYCSLGAISVSNQPSQMIIKMYTKDPKRENITKGRLSLDTKKSFTVNFLKAEQLNENSSLLLMLNRSNMNYGSPTINNQKLDRDQKRTHLFIKYIYYNSLIEFSFSDVKRGILSGFSSDAAPDYGKIRSQDAYLAFSQKLLSDRSLKLFVSYDFNSRKYVEDNSYLDGGIDFTPAVIPSDTLIYYKESRKFHKYSLTLEKTFTTKRNKLLTGLFLKYHNQELDDLNLVYQSGYTDKKDLFHVKFYRNLSGYIEDSYSITDRNLIIGGIRYDIHKYSHLKNHEKINLRAGFVSFISKKLVLKGFISRFNIIPSMYNLELAKDNYLDDMDVNVLTLEMRYIRKNSILKFYYKRCNVEKRFTTDPVTGRLVNRQGTERFNVFSIRYIHNLNFYNKLEFNIWLTDNDIPQRFSPQEGGYLKLFTEYKRFQMYNELIYRGSYEPYGIKISERFDLNIAFSYRFPYDWYVKIKGENLLNRAEKVGYMNVYGEKGTIPVYDRKIILTVEKAF</sequence>
<evidence type="ECO:0000256" key="6">
    <source>
        <dbReference type="ARBA" id="ARBA00023136"/>
    </source>
</evidence>
<keyword evidence="9" id="KW-1185">Reference proteome</keyword>
<dbReference type="STRING" id="123214.PERMA_1884"/>
<protein>
    <submittedName>
        <fullName evidence="8">Uncharacterized protein</fullName>
    </submittedName>
</protein>
<dbReference type="AlphaFoldDB" id="C0QSK0"/>
<dbReference type="GO" id="GO:0009279">
    <property type="term" value="C:cell outer membrane"/>
    <property type="evidence" value="ECO:0007669"/>
    <property type="project" value="UniProtKB-SubCell"/>
</dbReference>
<dbReference type="KEGG" id="pmx:PERMA_1884"/>